<organism evidence="1 2">
    <name type="scientific">Aquilegia coerulea</name>
    <name type="common">Rocky mountain columbine</name>
    <dbReference type="NCBI Taxonomy" id="218851"/>
    <lineage>
        <taxon>Eukaryota</taxon>
        <taxon>Viridiplantae</taxon>
        <taxon>Streptophyta</taxon>
        <taxon>Embryophyta</taxon>
        <taxon>Tracheophyta</taxon>
        <taxon>Spermatophyta</taxon>
        <taxon>Magnoliopsida</taxon>
        <taxon>Ranunculales</taxon>
        <taxon>Ranunculaceae</taxon>
        <taxon>Thalictroideae</taxon>
        <taxon>Aquilegia</taxon>
    </lineage>
</organism>
<proteinExistence type="predicted"/>
<gene>
    <name evidence="1" type="ORF">AQUCO_02000321v1</name>
</gene>
<dbReference type="AlphaFoldDB" id="A0A2G5DGZ0"/>
<dbReference type="InParanoid" id="A0A2G5DGZ0"/>
<keyword evidence="2" id="KW-1185">Reference proteome</keyword>
<reference evidence="1 2" key="1">
    <citation type="submission" date="2017-09" db="EMBL/GenBank/DDBJ databases">
        <title>WGS assembly of Aquilegia coerulea Goldsmith.</title>
        <authorList>
            <person name="Hodges S."/>
            <person name="Kramer E."/>
            <person name="Nordborg M."/>
            <person name="Tomkins J."/>
            <person name="Borevitz J."/>
            <person name="Derieg N."/>
            <person name="Yan J."/>
            <person name="Mihaltcheva S."/>
            <person name="Hayes R.D."/>
            <person name="Rokhsar D."/>
        </authorList>
    </citation>
    <scope>NUCLEOTIDE SEQUENCE [LARGE SCALE GENOMIC DNA]</scope>
    <source>
        <strain evidence="2">cv. Goldsmith</strain>
    </source>
</reference>
<accession>A0A2G5DGZ0</accession>
<dbReference type="EMBL" id="KZ305037">
    <property type="protein sequence ID" value="PIA42789.1"/>
    <property type="molecule type" value="Genomic_DNA"/>
</dbReference>
<dbReference type="Proteomes" id="UP000230069">
    <property type="component" value="Unassembled WGS sequence"/>
</dbReference>
<name>A0A2G5DGZ0_AQUCA</name>
<protein>
    <submittedName>
        <fullName evidence="1">Uncharacterized protein</fullName>
    </submittedName>
</protein>
<evidence type="ECO:0000313" key="2">
    <source>
        <dbReference type="Proteomes" id="UP000230069"/>
    </source>
</evidence>
<sequence length="92" mass="10663">MVYYIKKISMKLIRMHPAQRVGTVNYPQHKYTSLVSKSGLNKHLYLTVFGNFKHGSLVGTFRTHKRGIHCTWLEAQKHHVSLTRILTQLDTA</sequence>
<evidence type="ECO:0000313" key="1">
    <source>
        <dbReference type="EMBL" id="PIA42789.1"/>
    </source>
</evidence>